<organism evidence="1 2">
    <name type="scientific">Coemansia spiralis</name>
    <dbReference type="NCBI Taxonomy" id="417178"/>
    <lineage>
        <taxon>Eukaryota</taxon>
        <taxon>Fungi</taxon>
        <taxon>Fungi incertae sedis</taxon>
        <taxon>Zoopagomycota</taxon>
        <taxon>Kickxellomycotina</taxon>
        <taxon>Kickxellomycetes</taxon>
        <taxon>Kickxellales</taxon>
        <taxon>Kickxellaceae</taxon>
        <taxon>Coemansia</taxon>
    </lineage>
</organism>
<dbReference type="OrthoDB" id="5543512at2759"/>
<dbReference type="EMBL" id="JANBTW010000023">
    <property type="protein sequence ID" value="KAJ2678172.1"/>
    <property type="molecule type" value="Genomic_DNA"/>
</dbReference>
<evidence type="ECO:0000313" key="1">
    <source>
        <dbReference type="EMBL" id="KAJ2678172.1"/>
    </source>
</evidence>
<name>A0A9W8G9V3_9FUNG</name>
<comment type="caution">
    <text evidence="1">The sequence shown here is derived from an EMBL/GenBank/DDBJ whole genome shotgun (WGS) entry which is preliminary data.</text>
</comment>
<sequence length="180" mass="19907">MSDAYSDRQLVPEPTHSSLVLYTALINSPSTDQKTRLASLAKKASTLDALAKARAFDSLFLHRKQVNKATIQRAKAILEPPLLLSLLLDRATTYCALAAMYRRSGSAASSATTYDRAVWLLESLWHATGADGTEAAKSGTASHQHIANVLRQTLDDWADIEQSLNRHIKAERIRDRISKY</sequence>
<protein>
    <submittedName>
        <fullName evidence="1">Uncharacterized protein</fullName>
    </submittedName>
</protein>
<dbReference type="Proteomes" id="UP001151518">
    <property type="component" value="Unassembled WGS sequence"/>
</dbReference>
<reference evidence="1" key="1">
    <citation type="submission" date="2022-07" db="EMBL/GenBank/DDBJ databases">
        <title>Phylogenomic reconstructions and comparative analyses of Kickxellomycotina fungi.</title>
        <authorList>
            <person name="Reynolds N.K."/>
            <person name="Stajich J.E."/>
            <person name="Barry K."/>
            <person name="Grigoriev I.V."/>
            <person name="Crous P."/>
            <person name="Smith M.E."/>
        </authorList>
    </citation>
    <scope>NUCLEOTIDE SEQUENCE</scope>
    <source>
        <strain evidence="1">NRRL 3115</strain>
    </source>
</reference>
<proteinExistence type="predicted"/>
<accession>A0A9W8G9V3</accession>
<gene>
    <name evidence="1" type="ORF">GGI25_002523</name>
</gene>
<dbReference type="AlphaFoldDB" id="A0A9W8G9V3"/>
<evidence type="ECO:0000313" key="2">
    <source>
        <dbReference type="Proteomes" id="UP001151518"/>
    </source>
</evidence>